<feature type="non-terminal residue" evidence="1">
    <location>
        <position position="19"/>
    </location>
</feature>
<dbReference type="AlphaFoldDB" id="A6HED1"/>
<sequence>DSRSCDTPKPPSRAGLVAG</sequence>
<dbReference type="EMBL" id="CH473948">
    <property type="protein sequence ID" value="EDM04386.1"/>
    <property type="molecule type" value="Genomic_DNA"/>
</dbReference>
<organism evidence="1 2">
    <name type="scientific">Rattus norvegicus</name>
    <name type="common">Rat</name>
    <dbReference type="NCBI Taxonomy" id="10116"/>
    <lineage>
        <taxon>Eukaryota</taxon>
        <taxon>Metazoa</taxon>
        <taxon>Chordata</taxon>
        <taxon>Craniata</taxon>
        <taxon>Vertebrata</taxon>
        <taxon>Euteleostomi</taxon>
        <taxon>Mammalia</taxon>
        <taxon>Eutheria</taxon>
        <taxon>Euarchontoglires</taxon>
        <taxon>Glires</taxon>
        <taxon>Rodentia</taxon>
        <taxon>Myomorpha</taxon>
        <taxon>Muroidea</taxon>
        <taxon>Muridae</taxon>
        <taxon>Murinae</taxon>
        <taxon>Rattus</taxon>
    </lineage>
</organism>
<proteinExistence type="predicted"/>
<name>A6HED1_RAT</name>
<reference evidence="1 2" key="1">
    <citation type="submission" date="2005-07" db="EMBL/GenBank/DDBJ databases">
        <authorList>
            <person name="Mural R.J."/>
            <person name="Li P.W."/>
            <person name="Adams M.D."/>
            <person name="Amanatides P.G."/>
            <person name="Baden-Tillson H."/>
            <person name="Barnstead M."/>
            <person name="Chin S.H."/>
            <person name="Dew I."/>
            <person name="Evans C.A."/>
            <person name="Ferriera S."/>
            <person name="Flanigan M."/>
            <person name="Fosler C."/>
            <person name="Glodek A."/>
            <person name="Gu Z."/>
            <person name="Holt R.A."/>
            <person name="Jennings D."/>
            <person name="Kraft C.L."/>
            <person name="Lu F."/>
            <person name="Nguyen T."/>
            <person name="Nusskern D.R."/>
            <person name="Pfannkoch C.M."/>
            <person name="Sitter C."/>
            <person name="Sutton G.G."/>
            <person name="Venter J.C."/>
            <person name="Wang Z."/>
            <person name="Woodage T."/>
            <person name="Zheng X.H."/>
            <person name="Zhong F."/>
        </authorList>
    </citation>
    <scope>NUCLEOTIDE SEQUENCE [LARGE SCALE GENOMIC DNA]</scope>
    <source>
        <strain>BN</strain>
        <strain evidence="2">Sprague-Dawley</strain>
    </source>
</reference>
<accession>A6HED1</accession>
<dbReference type="Proteomes" id="UP000234681">
    <property type="component" value="Chromosome 10"/>
</dbReference>
<protein>
    <submittedName>
        <fullName evidence="1">RCG33413</fullName>
    </submittedName>
</protein>
<evidence type="ECO:0000313" key="1">
    <source>
        <dbReference type="EMBL" id="EDM04386.1"/>
    </source>
</evidence>
<evidence type="ECO:0000313" key="2">
    <source>
        <dbReference type="Proteomes" id="UP000234681"/>
    </source>
</evidence>
<feature type="non-terminal residue" evidence="1">
    <location>
        <position position="1"/>
    </location>
</feature>
<gene>
    <name evidence="1" type="ORF">rCG_33413</name>
</gene>